<dbReference type="GO" id="GO:0005764">
    <property type="term" value="C:lysosome"/>
    <property type="evidence" value="ECO:0000318"/>
    <property type="project" value="GO_Central"/>
</dbReference>
<dbReference type="Pfam" id="PF00112">
    <property type="entry name" value="Peptidase_C1"/>
    <property type="match status" value="1"/>
</dbReference>
<protein>
    <submittedName>
        <fullName evidence="5">Clan CA, family C1, cathepsin L-like cysteine peptidase</fullName>
    </submittedName>
</protein>
<dbReference type="InterPro" id="IPR013201">
    <property type="entry name" value="Prot_inhib_I29"/>
</dbReference>
<dbReference type="STRING" id="5722.A2E1V4"/>
<dbReference type="InterPro" id="IPR000668">
    <property type="entry name" value="Peptidase_C1A_C"/>
</dbReference>
<dbReference type="KEGG" id="tva:4771296"/>
<dbReference type="VEuPathDB" id="TrichDB:TVAGG3_0036640"/>
<evidence type="ECO:0000256" key="1">
    <source>
        <dbReference type="ARBA" id="ARBA00008455"/>
    </source>
</evidence>
<dbReference type="Proteomes" id="UP000001542">
    <property type="component" value="Unassembled WGS sequence"/>
</dbReference>
<feature type="domain" description="Peptidase C1A papain C-terminal" evidence="3">
    <location>
        <begin position="88"/>
        <end position="303"/>
    </location>
</feature>
<dbReference type="InterPro" id="IPR000169">
    <property type="entry name" value="Pept_cys_AS"/>
</dbReference>
<dbReference type="GO" id="GO:0051603">
    <property type="term" value="P:proteolysis involved in protein catabolic process"/>
    <property type="evidence" value="ECO:0000318"/>
    <property type="project" value="GO_Central"/>
</dbReference>
<dbReference type="SUPFAM" id="SSF54001">
    <property type="entry name" value="Cysteine proteinases"/>
    <property type="match status" value="1"/>
</dbReference>
<dbReference type="GO" id="GO:0004197">
    <property type="term" value="F:cysteine-type endopeptidase activity"/>
    <property type="evidence" value="ECO:0000318"/>
    <property type="project" value="GO_Central"/>
</dbReference>
<dbReference type="SMART" id="SM00848">
    <property type="entry name" value="Inhibitor_I29"/>
    <property type="match status" value="1"/>
</dbReference>
<keyword evidence="2" id="KW-1015">Disulfide bond</keyword>
<reference evidence="5" key="1">
    <citation type="submission" date="2006-10" db="EMBL/GenBank/DDBJ databases">
        <authorList>
            <person name="Amadeo P."/>
            <person name="Zhao Q."/>
            <person name="Wortman J."/>
            <person name="Fraser-Liggett C."/>
            <person name="Carlton J."/>
        </authorList>
    </citation>
    <scope>NUCLEOTIDE SEQUENCE</scope>
    <source>
        <strain evidence="5">G3</strain>
    </source>
</reference>
<dbReference type="GO" id="GO:0005615">
    <property type="term" value="C:extracellular space"/>
    <property type="evidence" value="ECO:0000318"/>
    <property type="project" value="GO_Central"/>
</dbReference>
<feature type="domain" description="Cathepsin propeptide inhibitor" evidence="4">
    <location>
        <begin position="11"/>
        <end position="66"/>
    </location>
</feature>
<dbReference type="InterPro" id="IPR039417">
    <property type="entry name" value="Peptidase_C1A_papain-like"/>
</dbReference>
<evidence type="ECO:0000259" key="4">
    <source>
        <dbReference type="SMART" id="SM00848"/>
    </source>
</evidence>
<accession>A2E1V4</accession>
<keyword evidence="6" id="KW-1185">Reference proteome</keyword>
<name>A2E1V4_TRIV3</name>
<comment type="similarity">
    <text evidence="1">Belongs to the peptidase C1 family.</text>
</comment>
<dbReference type="PROSITE" id="PS00640">
    <property type="entry name" value="THIOL_PROTEASE_ASN"/>
    <property type="match status" value="1"/>
</dbReference>
<dbReference type="OrthoDB" id="10253408at2759"/>
<dbReference type="PANTHER" id="PTHR12411">
    <property type="entry name" value="CYSTEINE PROTEASE FAMILY C1-RELATED"/>
    <property type="match status" value="1"/>
</dbReference>
<dbReference type="PROSITE" id="PS00139">
    <property type="entry name" value="THIOL_PROTEASE_CYS"/>
    <property type="match status" value="1"/>
</dbReference>
<gene>
    <name evidence="5" type="ORF">TVAG_164120</name>
</gene>
<dbReference type="AlphaFoldDB" id="A2E1V4"/>
<reference evidence="5" key="2">
    <citation type="journal article" date="2007" name="Science">
        <title>Draft genome sequence of the sexually transmitted pathogen Trichomonas vaginalis.</title>
        <authorList>
            <person name="Carlton J.M."/>
            <person name="Hirt R.P."/>
            <person name="Silva J.C."/>
            <person name="Delcher A.L."/>
            <person name="Schatz M."/>
            <person name="Zhao Q."/>
            <person name="Wortman J.R."/>
            <person name="Bidwell S.L."/>
            <person name="Alsmark U.C.M."/>
            <person name="Besteiro S."/>
            <person name="Sicheritz-Ponten T."/>
            <person name="Noel C.J."/>
            <person name="Dacks J.B."/>
            <person name="Foster P.G."/>
            <person name="Simillion C."/>
            <person name="Van de Peer Y."/>
            <person name="Miranda-Saavedra D."/>
            <person name="Barton G.J."/>
            <person name="Westrop G.D."/>
            <person name="Mueller S."/>
            <person name="Dessi D."/>
            <person name="Fiori P.L."/>
            <person name="Ren Q."/>
            <person name="Paulsen I."/>
            <person name="Zhang H."/>
            <person name="Bastida-Corcuera F.D."/>
            <person name="Simoes-Barbosa A."/>
            <person name="Brown M.T."/>
            <person name="Hayes R.D."/>
            <person name="Mukherjee M."/>
            <person name="Okumura C.Y."/>
            <person name="Schneider R."/>
            <person name="Smith A.J."/>
            <person name="Vanacova S."/>
            <person name="Villalvazo M."/>
            <person name="Haas B.J."/>
            <person name="Pertea M."/>
            <person name="Feldblyum T.V."/>
            <person name="Utterback T.R."/>
            <person name="Shu C.L."/>
            <person name="Osoegawa K."/>
            <person name="de Jong P.J."/>
            <person name="Hrdy I."/>
            <person name="Horvathova L."/>
            <person name="Zubacova Z."/>
            <person name="Dolezal P."/>
            <person name="Malik S.B."/>
            <person name="Logsdon J.M. Jr."/>
            <person name="Henze K."/>
            <person name="Gupta A."/>
            <person name="Wang C.C."/>
            <person name="Dunne R.L."/>
            <person name="Upcroft J.A."/>
            <person name="Upcroft P."/>
            <person name="White O."/>
            <person name="Salzberg S.L."/>
            <person name="Tang P."/>
            <person name="Chiu C.-H."/>
            <person name="Lee Y.-S."/>
            <person name="Embley T.M."/>
            <person name="Coombs G.H."/>
            <person name="Mottram J.C."/>
            <person name="Tachezy J."/>
            <person name="Fraser-Liggett C.M."/>
            <person name="Johnson P.J."/>
        </authorList>
    </citation>
    <scope>NUCLEOTIDE SEQUENCE [LARGE SCALE GENOMIC DNA]</scope>
    <source>
        <strain evidence="5">G3</strain>
    </source>
</reference>
<dbReference type="Pfam" id="PF08246">
    <property type="entry name" value="Inhibitor_I29"/>
    <property type="match status" value="1"/>
</dbReference>
<organism evidence="5 6">
    <name type="scientific">Trichomonas vaginalis (strain ATCC PRA-98 / G3)</name>
    <dbReference type="NCBI Taxonomy" id="412133"/>
    <lineage>
        <taxon>Eukaryota</taxon>
        <taxon>Metamonada</taxon>
        <taxon>Parabasalia</taxon>
        <taxon>Trichomonadida</taxon>
        <taxon>Trichomonadidae</taxon>
        <taxon>Trichomonas</taxon>
    </lineage>
</organism>
<evidence type="ECO:0000313" key="5">
    <source>
        <dbReference type="EMBL" id="EAY13303.1"/>
    </source>
</evidence>
<dbReference type="InterPro" id="IPR013128">
    <property type="entry name" value="Peptidase_C1A"/>
</dbReference>
<dbReference type="InParanoid" id="A2E1V4"/>
<dbReference type="OMA" id="VYYDEEC"/>
<evidence type="ECO:0000256" key="2">
    <source>
        <dbReference type="ARBA" id="ARBA00023157"/>
    </source>
</evidence>
<dbReference type="PRINTS" id="PR00705">
    <property type="entry name" value="PAPAIN"/>
</dbReference>
<dbReference type="MEROPS" id="C01.082"/>
<dbReference type="InterPro" id="IPR025661">
    <property type="entry name" value="Pept_asp_AS"/>
</dbReference>
<sequence>MFIQSHEERSFLGWMRETGNIFTGDEYNFRFGVWLSNKRYVQEHNAANFGFTLAMNRLAHLTPTEYRSLLGYRSSKVERKVTKSNAVAADQIDWRKKCVVNEVQNQGACGSCWAFSAIQAQESQYAIVFTQLWKLSEQNLVDCVKKCHGCNGGEMYMSYDYVIQNQKGKFMLETDYPYTARDGVCKFDASKAVSQISRYEWADLGNEDDLARKISSIGPASVGIDASLASFHLYSGGIYEDSACSMWSLDHGVGVVGYGSESGKNYWIVRNSWGSAWGEKGYIRIAKDKENMCGIATEAIFPIDQ</sequence>
<dbReference type="VEuPathDB" id="TrichDB:TVAG_164120"/>
<dbReference type="SMART" id="SM00645">
    <property type="entry name" value="Pept_C1"/>
    <property type="match status" value="1"/>
</dbReference>
<dbReference type="CDD" id="cd02248">
    <property type="entry name" value="Peptidase_C1A"/>
    <property type="match status" value="1"/>
</dbReference>
<evidence type="ECO:0000313" key="6">
    <source>
        <dbReference type="Proteomes" id="UP000001542"/>
    </source>
</evidence>
<dbReference type="RefSeq" id="XP_001325526.1">
    <property type="nucleotide sequence ID" value="XM_001325491.1"/>
</dbReference>
<dbReference type="InterPro" id="IPR038765">
    <property type="entry name" value="Papain-like_cys_pep_sf"/>
</dbReference>
<dbReference type="EMBL" id="DS113287">
    <property type="protein sequence ID" value="EAY13303.1"/>
    <property type="molecule type" value="Genomic_DNA"/>
</dbReference>
<dbReference type="eggNOG" id="KOG1543">
    <property type="taxonomic scope" value="Eukaryota"/>
</dbReference>
<dbReference type="Gene3D" id="3.90.70.10">
    <property type="entry name" value="Cysteine proteinases"/>
    <property type="match status" value="1"/>
</dbReference>
<evidence type="ECO:0000259" key="3">
    <source>
        <dbReference type="SMART" id="SM00645"/>
    </source>
</evidence>
<dbReference type="SMR" id="A2E1V4"/>
<proteinExistence type="inferred from homology"/>
<dbReference type="FunFam" id="3.90.70.10:FF:000039">
    <property type="entry name" value="Cysteine proteinase 2, putative"/>
    <property type="match status" value="1"/>
</dbReference>